<evidence type="ECO:0000256" key="5">
    <source>
        <dbReference type="ARBA" id="ARBA00022840"/>
    </source>
</evidence>
<dbReference type="SUPFAM" id="SSF53244">
    <property type="entry name" value="MurD-like peptide ligases, peptide-binding domain"/>
    <property type="match status" value="1"/>
</dbReference>
<dbReference type="PANTHER" id="PTHR43024">
    <property type="entry name" value="UDP-N-ACETYLMURAMOYL-TRIPEPTIDE--D-ALANYL-D-ALANINE LIGASE"/>
    <property type="match status" value="1"/>
</dbReference>
<dbReference type="Proteomes" id="UP000294894">
    <property type="component" value="Chromosome"/>
</dbReference>
<dbReference type="GO" id="GO:0005737">
    <property type="term" value="C:cytoplasm"/>
    <property type="evidence" value="ECO:0007669"/>
    <property type="project" value="UniProtKB-SubCell"/>
</dbReference>
<evidence type="ECO:0000256" key="10">
    <source>
        <dbReference type="HAMAP-Rule" id="MF_02019"/>
    </source>
</evidence>
<evidence type="ECO:0000256" key="8">
    <source>
        <dbReference type="ARBA" id="ARBA00023306"/>
    </source>
</evidence>
<dbReference type="GO" id="GO:0071555">
    <property type="term" value="P:cell wall organization"/>
    <property type="evidence" value="ECO:0007669"/>
    <property type="project" value="UniProtKB-KW"/>
</dbReference>
<feature type="domain" description="Mur ligase C-terminal" evidence="13">
    <location>
        <begin position="320"/>
        <end position="444"/>
    </location>
</feature>
<keyword evidence="16" id="KW-1185">Reference proteome</keyword>
<dbReference type="NCBIfam" id="TIGR01143">
    <property type="entry name" value="murF"/>
    <property type="match status" value="1"/>
</dbReference>
<comment type="similarity">
    <text evidence="10">Belongs to the MurCDEF family. MurF subfamily.</text>
</comment>
<evidence type="ECO:0000259" key="14">
    <source>
        <dbReference type="Pfam" id="PF08245"/>
    </source>
</evidence>
<dbReference type="SUPFAM" id="SSF63418">
    <property type="entry name" value="MurE/MurF N-terminal domain"/>
    <property type="match status" value="1"/>
</dbReference>
<dbReference type="InterPro" id="IPR035911">
    <property type="entry name" value="MurE/MurF_N"/>
</dbReference>
<evidence type="ECO:0000256" key="1">
    <source>
        <dbReference type="ARBA" id="ARBA00022490"/>
    </source>
</evidence>
<dbReference type="InterPro" id="IPR013221">
    <property type="entry name" value="Mur_ligase_cen"/>
</dbReference>
<dbReference type="GO" id="GO:0009252">
    <property type="term" value="P:peptidoglycan biosynthetic process"/>
    <property type="evidence" value="ECO:0007669"/>
    <property type="project" value="UniProtKB-UniRule"/>
</dbReference>
<dbReference type="InterPro" id="IPR036565">
    <property type="entry name" value="Mur-like_cat_sf"/>
</dbReference>
<dbReference type="EMBL" id="CP038267">
    <property type="protein sequence ID" value="QBR90846.1"/>
    <property type="molecule type" value="Genomic_DNA"/>
</dbReference>
<evidence type="ECO:0000256" key="3">
    <source>
        <dbReference type="ARBA" id="ARBA00022618"/>
    </source>
</evidence>
<evidence type="ECO:0000313" key="16">
    <source>
        <dbReference type="Proteomes" id="UP000294894"/>
    </source>
</evidence>
<evidence type="ECO:0000256" key="9">
    <source>
        <dbReference type="ARBA" id="ARBA00023316"/>
    </source>
</evidence>
<accession>A0A4P7GGC2</accession>
<reference evidence="15 16" key="1">
    <citation type="submission" date="2019-03" db="EMBL/GenBank/DDBJ databases">
        <title>Three New Species of Nocardioides, Nocardioides euryhalodurans sp. nov., Nocardioides seonyuensis sp. nov. and Nocardioides eburneoflavus sp. nov., Iolated from Soil.</title>
        <authorList>
            <person name="Roh S.G."/>
            <person name="Lee C."/>
            <person name="Kim M.-K."/>
            <person name="Kim S.B."/>
        </authorList>
    </citation>
    <scope>NUCLEOTIDE SEQUENCE [LARGE SCALE GENOMIC DNA]</scope>
    <source>
        <strain evidence="15 16">MMS17-SY117</strain>
    </source>
</reference>
<dbReference type="InterPro" id="IPR000713">
    <property type="entry name" value="Mur_ligase_N"/>
</dbReference>
<keyword evidence="4 10" id="KW-0547">Nucleotide-binding</keyword>
<organism evidence="15 16">
    <name type="scientific">Nocardioides euryhalodurans</name>
    <dbReference type="NCBI Taxonomy" id="2518370"/>
    <lineage>
        <taxon>Bacteria</taxon>
        <taxon>Bacillati</taxon>
        <taxon>Actinomycetota</taxon>
        <taxon>Actinomycetes</taxon>
        <taxon>Propionibacteriales</taxon>
        <taxon>Nocardioidaceae</taxon>
        <taxon>Nocardioides</taxon>
    </lineage>
</organism>
<dbReference type="AlphaFoldDB" id="A0A4P7GGC2"/>
<keyword evidence="3 10" id="KW-0132">Cell division</keyword>
<dbReference type="GO" id="GO:0008766">
    <property type="term" value="F:UDP-N-acetylmuramoylalanyl-D-glutamyl-2,6-diaminopimelate-D-alanyl-D-alanine ligase activity"/>
    <property type="evidence" value="ECO:0007669"/>
    <property type="project" value="RHEA"/>
</dbReference>
<dbReference type="InterPro" id="IPR051046">
    <property type="entry name" value="MurCDEF_CellWall_CoF430Synth"/>
</dbReference>
<comment type="pathway">
    <text evidence="10 11">Cell wall biogenesis; peptidoglycan biosynthesis.</text>
</comment>
<keyword evidence="1 10" id="KW-0963">Cytoplasm</keyword>
<dbReference type="Pfam" id="PF01225">
    <property type="entry name" value="Mur_ligase"/>
    <property type="match status" value="1"/>
</dbReference>
<dbReference type="PANTHER" id="PTHR43024:SF1">
    <property type="entry name" value="UDP-N-ACETYLMURAMOYL-TRIPEPTIDE--D-ALANYL-D-ALANINE LIGASE"/>
    <property type="match status" value="1"/>
</dbReference>
<feature type="binding site" evidence="10">
    <location>
        <begin position="110"/>
        <end position="116"/>
    </location>
    <ligand>
        <name>ATP</name>
        <dbReference type="ChEBI" id="CHEBI:30616"/>
    </ligand>
</feature>
<keyword evidence="9 10" id="KW-0961">Cell wall biogenesis/degradation</keyword>
<keyword evidence="8 10" id="KW-0131">Cell cycle</keyword>
<dbReference type="SUPFAM" id="SSF53623">
    <property type="entry name" value="MurD-like peptide ligases, catalytic domain"/>
    <property type="match status" value="1"/>
</dbReference>
<dbReference type="Gene3D" id="3.40.1190.10">
    <property type="entry name" value="Mur-like, catalytic domain"/>
    <property type="match status" value="1"/>
</dbReference>
<comment type="function">
    <text evidence="10 11">Involved in cell wall formation. Catalyzes the final step in the synthesis of UDP-N-acetylmuramoyl-pentapeptide, the precursor of murein.</text>
</comment>
<dbReference type="KEGG" id="noy:EXE57_00105"/>
<keyword evidence="2 10" id="KW-0436">Ligase</keyword>
<dbReference type="GO" id="GO:0005524">
    <property type="term" value="F:ATP binding"/>
    <property type="evidence" value="ECO:0007669"/>
    <property type="project" value="UniProtKB-UniRule"/>
</dbReference>
<keyword evidence="7 10" id="KW-0573">Peptidoglycan synthesis</keyword>
<dbReference type="GO" id="GO:0008360">
    <property type="term" value="P:regulation of cell shape"/>
    <property type="evidence" value="ECO:0007669"/>
    <property type="project" value="UniProtKB-KW"/>
</dbReference>
<dbReference type="UniPathway" id="UPA00219"/>
<evidence type="ECO:0000256" key="7">
    <source>
        <dbReference type="ARBA" id="ARBA00022984"/>
    </source>
</evidence>
<dbReference type="InterPro" id="IPR005863">
    <property type="entry name" value="UDP-N-AcMur_synth"/>
</dbReference>
<proteinExistence type="inferred from homology"/>
<evidence type="ECO:0000256" key="6">
    <source>
        <dbReference type="ARBA" id="ARBA00022960"/>
    </source>
</evidence>
<comment type="catalytic activity">
    <reaction evidence="10 11">
        <text>D-alanyl-D-alanine + UDP-N-acetyl-alpha-D-muramoyl-L-alanyl-gamma-D-glutamyl-meso-2,6-diaminopimelate + ATP = UDP-N-acetyl-alpha-D-muramoyl-L-alanyl-gamma-D-glutamyl-meso-2,6-diaminopimeloyl-D-alanyl-D-alanine + ADP + phosphate + H(+)</text>
        <dbReference type="Rhea" id="RHEA:28374"/>
        <dbReference type="ChEBI" id="CHEBI:15378"/>
        <dbReference type="ChEBI" id="CHEBI:30616"/>
        <dbReference type="ChEBI" id="CHEBI:43474"/>
        <dbReference type="ChEBI" id="CHEBI:57822"/>
        <dbReference type="ChEBI" id="CHEBI:61386"/>
        <dbReference type="ChEBI" id="CHEBI:83905"/>
        <dbReference type="ChEBI" id="CHEBI:456216"/>
        <dbReference type="EC" id="6.3.2.10"/>
    </reaction>
</comment>
<dbReference type="RefSeq" id="WP_135072860.1">
    <property type="nucleotide sequence ID" value="NZ_CP038267.1"/>
</dbReference>
<gene>
    <name evidence="10" type="primary">murF</name>
    <name evidence="15" type="ORF">EXE57_00105</name>
</gene>
<evidence type="ECO:0000256" key="4">
    <source>
        <dbReference type="ARBA" id="ARBA00022741"/>
    </source>
</evidence>
<name>A0A4P7GGC2_9ACTN</name>
<dbReference type="Pfam" id="PF02875">
    <property type="entry name" value="Mur_ligase_C"/>
    <property type="match status" value="1"/>
</dbReference>
<keyword evidence="6 10" id="KW-0133">Cell shape</keyword>
<protein>
    <recommendedName>
        <fullName evidence="10 11">UDP-N-acetylmuramoyl-tripeptide--D-alanyl-D-alanine ligase</fullName>
        <ecNumber evidence="10 11">6.3.2.10</ecNumber>
    </recommendedName>
    <alternativeName>
        <fullName evidence="10">D-alanyl-D-alanine-adding enzyme</fullName>
    </alternativeName>
</protein>
<dbReference type="InterPro" id="IPR036615">
    <property type="entry name" value="Mur_ligase_C_dom_sf"/>
</dbReference>
<feature type="domain" description="Mur ligase N-terminal catalytic" evidence="12">
    <location>
        <begin position="30"/>
        <end position="79"/>
    </location>
</feature>
<sequence length="464" mass="47838">MIRTTLGELASVTGARLVGGDTDTVVDATVTTDSRECVPGSLYVARRGEHADGHDYAPGAAAAGAVAVLGERPVDVVPTLVVEDVQVAFGKVARAVVDRAPGLRIVGVTGSSGKTTVKDLLAAVLSTSGPTIAPVNSLNGEIGVPLTVCRIDEATRYLVAEMGARGIGHISYLTGIAPPQVAIVLNVGLAHVGEFGSVDNIALAKSELPRSLPPDGLAVLNRDDARVAAMAEGLSCRVLTVGEHEDADLRAVDVHLDARGRASYVLVRRGRPDVEVTLAQPGRHQVGNSLSVLAAATEVGVPLERAVEVLATAGPASRWRMEVTERADGVTVVNDAYNANPDSVRAALRALADMEVAGRRVAVLGGMLELGDASAEQHRSIGAVAAQLGVDVVLGVGDLAHDVVAGFEAHAAGEAHWAGDTDAAYEQLESMLRPGDTVLLKSSRDAGLRWLGDRLSGIGEGPTT</sequence>
<dbReference type="Pfam" id="PF08245">
    <property type="entry name" value="Mur_ligase_M"/>
    <property type="match status" value="1"/>
</dbReference>
<dbReference type="HAMAP" id="MF_02019">
    <property type="entry name" value="MurF"/>
    <property type="match status" value="1"/>
</dbReference>
<dbReference type="Gene3D" id="3.40.1390.10">
    <property type="entry name" value="MurE/MurF, N-terminal domain"/>
    <property type="match status" value="1"/>
</dbReference>
<dbReference type="InterPro" id="IPR004101">
    <property type="entry name" value="Mur_ligase_C"/>
</dbReference>
<dbReference type="GO" id="GO:0051301">
    <property type="term" value="P:cell division"/>
    <property type="evidence" value="ECO:0007669"/>
    <property type="project" value="UniProtKB-KW"/>
</dbReference>
<evidence type="ECO:0000313" key="15">
    <source>
        <dbReference type="EMBL" id="QBR90846.1"/>
    </source>
</evidence>
<evidence type="ECO:0000259" key="12">
    <source>
        <dbReference type="Pfam" id="PF01225"/>
    </source>
</evidence>
<evidence type="ECO:0000256" key="2">
    <source>
        <dbReference type="ARBA" id="ARBA00022598"/>
    </source>
</evidence>
<keyword evidence="5 10" id="KW-0067">ATP-binding</keyword>
<dbReference type="GO" id="GO:0047480">
    <property type="term" value="F:UDP-N-acetylmuramoyl-tripeptide-D-alanyl-D-alanine ligase activity"/>
    <property type="evidence" value="ECO:0007669"/>
    <property type="project" value="UniProtKB-UniRule"/>
</dbReference>
<feature type="domain" description="Mur ligase central" evidence="14">
    <location>
        <begin position="108"/>
        <end position="296"/>
    </location>
</feature>
<dbReference type="Gene3D" id="3.90.190.20">
    <property type="entry name" value="Mur ligase, C-terminal domain"/>
    <property type="match status" value="1"/>
</dbReference>
<evidence type="ECO:0000259" key="13">
    <source>
        <dbReference type="Pfam" id="PF02875"/>
    </source>
</evidence>
<evidence type="ECO:0000256" key="11">
    <source>
        <dbReference type="RuleBase" id="RU004136"/>
    </source>
</evidence>
<dbReference type="EC" id="6.3.2.10" evidence="10 11"/>
<dbReference type="OrthoDB" id="9800958at2"/>
<comment type="subcellular location">
    <subcellularLocation>
        <location evidence="10 11">Cytoplasm</location>
    </subcellularLocation>
</comment>